<comment type="caution">
    <text evidence="1">The sequence shown here is derived from an EMBL/GenBank/DDBJ whole genome shotgun (WGS) entry which is preliminary data.</text>
</comment>
<accession>A0A401JHJ5</accession>
<reference evidence="1 2" key="1">
    <citation type="journal article" date="2019" name="Front. Microbiol.">
        <title>Genomes of Neutrophilic Sulfur-Oxidizing Chemolithoautotrophs Representing 9 Proteobacterial Species From 8 Genera.</title>
        <authorList>
            <person name="Watanabe T."/>
            <person name="Kojima H."/>
            <person name="Umezawa K."/>
            <person name="Hori C."/>
            <person name="Takasuka T.E."/>
            <person name="Kato Y."/>
            <person name="Fukui M."/>
        </authorList>
    </citation>
    <scope>NUCLEOTIDE SEQUENCE [LARGE SCALE GENOMIC DNA]</scope>
    <source>
        <strain evidence="1 2">TTN</strain>
    </source>
</reference>
<organism evidence="1 2">
    <name type="scientific">Sulfuriferula multivorans</name>
    <dbReference type="NCBI Taxonomy" id="1559896"/>
    <lineage>
        <taxon>Bacteria</taxon>
        <taxon>Pseudomonadati</taxon>
        <taxon>Pseudomonadota</taxon>
        <taxon>Betaproteobacteria</taxon>
        <taxon>Nitrosomonadales</taxon>
        <taxon>Sulfuricellaceae</taxon>
        <taxon>Sulfuriferula</taxon>
    </lineage>
</organism>
<dbReference type="Proteomes" id="UP000286806">
    <property type="component" value="Unassembled WGS sequence"/>
</dbReference>
<dbReference type="AlphaFoldDB" id="A0A401JHJ5"/>
<keyword evidence="2" id="KW-1185">Reference proteome</keyword>
<dbReference type="EMBL" id="BGOW01000044">
    <property type="protein sequence ID" value="GBL47459.1"/>
    <property type="molecule type" value="Genomic_DNA"/>
</dbReference>
<gene>
    <name evidence="1" type="ORF">SFMTTN_3299</name>
</gene>
<evidence type="ECO:0000313" key="2">
    <source>
        <dbReference type="Proteomes" id="UP000286806"/>
    </source>
</evidence>
<evidence type="ECO:0000313" key="1">
    <source>
        <dbReference type="EMBL" id="GBL47459.1"/>
    </source>
</evidence>
<name>A0A401JHJ5_9PROT</name>
<protein>
    <submittedName>
        <fullName evidence="1">Uncharacterized protein</fullName>
    </submittedName>
</protein>
<sequence>MAQIINEIYKRPYLSNLDPDVVKSTFEHDCEVQKQSH</sequence>
<proteinExistence type="predicted"/>